<feature type="domain" description="PTS EIIA type-4" evidence="8">
    <location>
        <begin position="8"/>
        <end position="131"/>
    </location>
</feature>
<dbReference type="GO" id="GO:0005737">
    <property type="term" value="C:cytoplasm"/>
    <property type="evidence" value="ECO:0007669"/>
    <property type="project" value="UniProtKB-SubCell"/>
</dbReference>
<dbReference type="GO" id="GO:0016301">
    <property type="term" value="F:kinase activity"/>
    <property type="evidence" value="ECO:0007669"/>
    <property type="project" value="UniProtKB-KW"/>
</dbReference>
<evidence type="ECO:0000256" key="1">
    <source>
        <dbReference type="ARBA" id="ARBA00004496"/>
    </source>
</evidence>
<dbReference type="EMBL" id="LGIY01000014">
    <property type="protein sequence ID" value="POE42765.1"/>
    <property type="molecule type" value="Genomic_DNA"/>
</dbReference>
<dbReference type="AlphaFoldDB" id="A0A0M6W8K9"/>
<evidence type="ECO:0000256" key="3">
    <source>
        <dbReference type="ARBA" id="ARBA00022490"/>
    </source>
</evidence>
<evidence type="ECO:0000256" key="7">
    <source>
        <dbReference type="ARBA" id="ARBA00022777"/>
    </source>
</evidence>
<sequence>MGNSNKREPWIILVSHGHMAKEVLASAEMIMGKLKEVKTFSLIEGESPEKLIHQMMASLRDAPENSIILVDLLGGTPSNVISKIASQHDYAVVTGLNLGMLIEAEMLRYQNKDNDPRQVAEKLVESGKKGIVDLKKRLAETSIEEGEL</sequence>
<dbReference type="Gene3D" id="3.40.50.510">
    <property type="entry name" value="Phosphotransferase system, mannose-type IIA component"/>
    <property type="match status" value="1"/>
</dbReference>
<dbReference type="EMBL" id="LN846901">
    <property type="protein sequence ID" value="CRL16967.1"/>
    <property type="molecule type" value="Genomic_DNA"/>
</dbReference>
<reference evidence="10 12" key="3">
    <citation type="journal article" date="2018" name="Genome Announc.">
        <title>Draft Genome Sequence of Lactobacillus paracasei DUP 13076, Which Exhibits Potent Antipathogenic Effects against Salmonella enterica Serovars Enteritidis, Typhimurium, and Heidelberg.</title>
        <authorList>
            <person name="Muyyarikkandy M.S."/>
            <person name="Alqahtani F.H."/>
            <person name="Mandoiu I."/>
            <person name="Amalaradjou M.A."/>
        </authorList>
    </citation>
    <scope>NUCLEOTIDE SEQUENCE [LARGE SCALE GENOMIC DNA]</scope>
    <source>
        <strain evidence="10 12">DUP 13076</strain>
    </source>
</reference>
<proteinExistence type="predicted"/>
<dbReference type="RefSeq" id="WP_003592317.1">
    <property type="nucleotide sequence ID" value="NC_010999.1"/>
</dbReference>
<evidence type="ECO:0000313" key="9">
    <source>
        <dbReference type="EMBL" id="CRL16967.1"/>
    </source>
</evidence>
<accession>A0A0M6W8K9</accession>
<evidence type="ECO:0000256" key="5">
    <source>
        <dbReference type="ARBA" id="ARBA00022679"/>
    </source>
</evidence>
<evidence type="ECO:0000256" key="2">
    <source>
        <dbReference type="ARBA" id="ARBA00022448"/>
    </source>
</evidence>
<organism evidence="9">
    <name type="scientific">Lacticaseibacillus paracasei</name>
    <name type="common">Lactobacillus paracasei</name>
    <dbReference type="NCBI Taxonomy" id="1597"/>
    <lineage>
        <taxon>Bacteria</taxon>
        <taxon>Bacillati</taxon>
        <taxon>Bacillota</taxon>
        <taxon>Bacilli</taxon>
        <taxon>Lactobacillales</taxon>
        <taxon>Lactobacillaceae</taxon>
        <taxon>Lacticaseibacillus</taxon>
    </lineage>
</organism>
<keyword evidence="7" id="KW-0418">Kinase</keyword>
<protein>
    <submittedName>
        <fullName evidence="9">Mannose-specific PTS system, component IIA</fullName>
    </submittedName>
    <submittedName>
        <fullName evidence="10">PTS mannose transporter subunit IIA</fullName>
    </submittedName>
</protein>
<dbReference type="SUPFAM" id="SSF53062">
    <property type="entry name" value="PTS system fructose IIA component-like"/>
    <property type="match status" value="1"/>
</dbReference>
<comment type="subcellular location">
    <subcellularLocation>
        <location evidence="1">Cytoplasm</location>
    </subcellularLocation>
</comment>
<dbReference type="Pfam" id="PF03610">
    <property type="entry name" value="EIIA-man"/>
    <property type="match status" value="1"/>
</dbReference>
<dbReference type="EMBL" id="PKQJ01000006">
    <property type="protein sequence ID" value="PLC46621.1"/>
    <property type="molecule type" value="Genomic_DNA"/>
</dbReference>
<gene>
    <name evidence="11" type="ORF">ACX51_09370</name>
    <name evidence="10" type="ORF">C0Q90_07350</name>
</gene>
<dbReference type="GO" id="GO:0016020">
    <property type="term" value="C:membrane"/>
    <property type="evidence" value="ECO:0007669"/>
    <property type="project" value="InterPro"/>
</dbReference>
<name>A0A0M6W8K9_LACPA</name>
<dbReference type="CDD" id="cd00006">
    <property type="entry name" value="PTS_IIA_man"/>
    <property type="match status" value="1"/>
</dbReference>
<dbReference type="Proteomes" id="UP000234512">
    <property type="component" value="Unassembled WGS sequence"/>
</dbReference>
<keyword evidence="5" id="KW-0808">Transferase</keyword>
<evidence type="ECO:0000313" key="13">
    <source>
        <dbReference type="Proteomes" id="UP000237433"/>
    </source>
</evidence>
<evidence type="ECO:0000259" key="8">
    <source>
        <dbReference type="PROSITE" id="PS51096"/>
    </source>
</evidence>
<keyword evidence="4" id="KW-0762">Sugar transport</keyword>
<keyword evidence="3" id="KW-0963">Cytoplasm</keyword>
<dbReference type="PROSITE" id="PS51096">
    <property type="entry name" value="PTS_EIIA_TYPE_4"/>
    <property type="match status" value="1"/>
</dbReference>
<keyword evidence="6" id="KW-0598">Phosphotransferase system</keyword>
<dbReference type="KEGG" id="lcs:LCBD_0415"/>
<accession>K0N1V6</accession>
<accession>A0A125U4T6</accession>
<reference evidence="11 13" key="2">
    <citation type="journal article" date="2015" name="J. Am. Soc. Brew. Chem.">
        <title>Dissolved carbon dioxide selects for lactic acid bacteria able to grow in and spoil packaged beer.</title>
        <authorList>
            <person name="Bergsveinson J."/>
            <person name="Redekop A."/>
            <person name="Zoerb S."/>
            <person name="Ziola B."/>
        </authorList>
    </citation>
    <scope>NUCLEOTIDE SEQUENCE [LARGE SCALE GENOMIC DNA]</scope>
    <source>
        <strain evidence="11 13">CCC B1205</strain>
    </source>
</reference>
<dbReference type="PANTHER" id="PTHR33799:SF1">
    <property type="entry name" value="PTS SYSTEM MANNOSE-SPECIFIC EIIAB COMPONENT-RELATED"/>
    <property type="match status" value="1"/>
</dbReference>
<evidence type="ECO:0000313" key="12">
    <source>
        <dbReference type="Proteomes" id="UP000234512"/>
    </source>
</evidence>
<dbReference type="InterPro" id="IPR036662">
    <property type="entry name" value="PTS_EIIA_man-typ_sf"/>
</dbReference>
<dbReference type="Proteomes" id="UP000237433">
    <property type="component" value="Unassembled WGS sequence"/>
</dbReference>
<dbReference type="InterPro" id="IPR004701">
    <property type="entry name" value="PTS_EIIA_man-typ"/>
</dbReference>
<evidence type="ECO:0000256" key="4">
    <source>
        <dbReference type="ARBA" id="ARBA00022597"/>
    </source>
</evidence>
<evidence type="ECO:0000313" key="10">
    <source>
        <dbReference type="EMBL" id="PLC46621.1"/>
    </source>
</evidence>
<dbReference type="GO" id="GO:0009401">
    <property type="term" value="P:phosphoenolpyruvate-dependent sugar phosphotransferase system"/>
    <property type="evidence" value="ECO:0007669"/>
    <property type="project" value="UniProtKB-KW"/>
</dbReference>
<dbReference type="PANTHER" id="PTHR33799">
    <property type="entry name" value="PTS PERMEASE-RELATED-RELATED"/>
    <property type="match status" value="1"/>
</dbReference>
<reference evidence="9" key="1">
    <citation type="journal article" date="2015" name="Front. Microbiol.">
        <title>The vaginal isolate Lactobacillus paracasei LPC-S01 (DSM 26760) is suitable for oral administration.</title>
        <authorList>
            <person name="Balzaretti S."/>
            <person name="Taverniti V."/>
            <person name="Rondini G."/>
            <person name="Marcolegio G."/>
            <person name="Minuzzo M."/>
            <person name="Remagni M.C."/>
            <person name="Fiore W."/>
            <person name="Arioli S."/>
            <person name="Guglielmetti S."/>
        </authorList>
    </citation>
    <scope>NUCLEOTIDE SEQUENCE</scope>
    <source>
        <strain evidence="9">LPC-S01</strain>
    </source>
</reference>
<dbReference type="InterPro" id="IPR051471">
    <property type="entry name" value="Bacterial_PTS_sugar_comp"/>
</dbReference>
<evidence type="ECO:0000313" key="11">
    <source>
        <dbReference type="EMBL" id="POE42765.1"/>
    </source>
</evidence>
<keyword evidence="2" id="KW-0813">Transport</keyword>
<dbReference type="KEGG" id="lce:LC2W_0410"/>
<evidence type="ECO:0000256" key="6">
    <source>
        <dbReference type="ARBA" id="ARBA00022683"/>
    </source>
</evidence>
<dbReference type="InterPro" id="IPR033887">
    <property type="entry name" value="PTS_IIA_man"/>
</dbReference>